<feature type="non-terminal residue" evidence="2">
    <location>
        <position position="1"/>
    </location>
</feature>
<proteinExistence type="predicted"/>
<evidence type="ECO:0000256" key="1">
    <source>
        <dbReference type="SAM" id="MobiDB-lite"/>
    </source>
</evidence>
<feature type="compositionally biased region" description="Basic and acidic residues" evidence="1">
    <location>
        <begin position="47"/>
        <end position="71"/>
    </location>
</feature>
<feature type="region of interest" description="Disordered" evidence="1">
    <location>
        <begin position="1"/>
        <end position="71"/>
    </location>
</feature>
<dbReference type="EMBL" id="GG663746">
    <property type="protein sequence ID" value="EEH53517.1"/>
    <property type="molecule type" value="Genomic_DNA"/>
</dbReference>
<gene>
    <name evidence="2" type="ORF">MICPUCDRAFT_29288</name>
</gene>
<feature type="compositionally biased region" description="Basic residues" evidence="1">
    <location>
        <begin position="91"/>
        <end position="112"/>
    </location>
</feature>
<dbReference type="Proteomes" id="UP000001876">
    <property type="component" value="Unassembled WGS sequence"/>
</dbReference>
<dbReference type="RefSeq" id="XP_003062698.1">
    <property type="nucleotide sequence ID" value="XM_003062652.1"/>
</dbReference>
<dbReference type="AlphaFoldDB" id="C1N3Y8"/>
<organism evidence="3">
    <name type="scientific">Micromonas pusilla (strain CCMP1545)</name>
    <name type="common">Picoplanktonic green alga</name>
    <dbReference type="NCBI Taxonomy" id="564608"/>
    <lineage>
        <taxon>Eukaryota</taxon>
        <taxon>Viridiplantae</taxon>
        <taxon>Chlorophyta</taxon>
        <taxon>Mamiellophyceae</taxon>
        <taxon>Mamiellales</taxon>
        <taxon>Mamiellaceae</taxon>
        <taxon>Micromonas</taxon>
    </lineage>
</organism>
<protein>
    <submittedName>
        <fullName evidence="2">Predicted protein</fullName>
    </submittedName>
</protein>
<feature type="region of interest" description="Disordered" evidence="1">
    <location>
        <begin position="91"/>
        <end position="171"/>
    </location>
</feature>
<evidence type="ECO:0000313" key="2">
    <source>
        <dbReference type="EMBL" id="EEH53517.1"/>
    </source>
</evidence>
<dbReference type="GeneID" id="9687896"/>
<name>C1N3Y8_MICPC</name>
<keyword evidence="3" id="KW-1185">Reference proteome</keyword>
<dbReference type="KEGG" id="mpp:MICPUCDRAFT_29288"/>
<reference evidence="2 3" key="1">
    <citation type="journal article" date="2009" name="Science">
        <title>Green evolution and dynamic adaptations revealed by genomes of the marine picoeukaryotes Micromonas.</title>
        <authorList>
            <person name="Worden A.Z."/>
            <person name="Lee J.H."/>
            <person name="Mock T."/>
            <person name="Rouze P."/>
            <person name="Simmons M.P."/>
            <person name="Aerts A.L."/>
            <person name="Allen A.E."/>
            <person name="Cuvelier M.L."/>
            <person name="Derelle E."/>
            <person name="Everett M.V."/>
            <person name="Foulon E."/>
            <person name="Grimwood J."/>
            <person name="Gundlach H."/>
            <person name="Henrissat B."/>
            <person name="Napoli C."/>
            <person name="McDonald S.M."/>
            <person name="Parker M.S."/>
            <person name="Rombauts S."/>
            <person name="Salamov A."/>
            <person name="Von Dassow P."/>
            <person name="Badger J.H."/>
            <person name="Coutinho P.M."/>
            <person name="Demir E."/>
            <person name="Dubchak I."/>
            <person name="Gentemann C."/>
            <person name="Eikrem W."/>
            <person name="Gready J.E."/>
            <person name="John U."/>
            <person name="Lanier W."/>
            <person name="Lindquist E.A."/>
            <person name="Lucas S."/>
            <person name="Mayer K.F."/>
            <person name="Moreau H."/>
            <person name="Not F."/>
            <person name="Otillar R."/>
            <person name="Panaud O."/>
            <person name="Pangilinan J."/>
            <person name="Paulsen I."/>
            <person name="Piegu B."/>
            <person name="Poliakov A."/>
            <person name="Robbens S."/>
            <person name="Schmutz J."/>
            <person name="Toulza E."/>
            <person name="Wyss T."/>
            <person name="Zelensky A."/>
            <person name="Zhou K."/>
            <person name="Armbrust E.V."/>
            <person name="Bhattacharya D."/>
            <person name="Goodenough U.W."/>
            <person name="Van de Peer Y."/>
            <person name="Grigoriev I.V."/>
        </authorList>
    </citation>
    <scope>NUCLEOTIDE SEQUENCE [LARGE SCALE GENOMIC DNA]</scope>
    <source>
        <strain evidence="2 3">CCMP1545</strain>
    </source>
</reference>
<evidence type="ECO:0000313" key="3">
    <source>
        <dbReference type="Proteomes" id="UP000001876"/>
    </source>
</evidence>
<feature type="compositionally biased region" description="Basic and acidic residues" evidence="1">
    <location>
        <begin position="11"/>
        <end position="28"/>
    </location>
</feature>
<accession>C1N3Y8</accession>
<feature type="compositionally biased region" description="Basic residues" evidence="1">
    <location>
        <begin position="135"/>
        <end position="150"/>
    </location>
</feature>
<sequence>APDDSGGQARDPAHRGDPSDVRDARAQQEPEGQGQALRVRRGRARGPRAEDPERGEVGPRGRPRDLLLDADGRRLSRGRVRDRRHVRVVQIRGRGRGRHRRVGDRAVLRRPRDRRDGPGHPRHLVPHARGEHGRVHPRGVSTRHARRRRRRDVEAQGARAGAERGSRRPGRVQRGVRVLVRVREGGQPQVAGVGVRVRAVEGVARRRRRVRARAVGARRRVVRFFDGEAREGDHARHVEPGVGVFEEHRAGVGGVRSRGGVAVPHRRVRGA</sequence>